<accession>A0A9D4L486</accession>
<organism evidence="1 2">
    <name type="scientific">Dreissena polymorpha</name>
    <name type="common">Zebra mussel</name>
    <name type="synonym">Mytilus polymorpha</name>
    <dbReference type="NCBI Taxonomy" id="45954"/>
    <lineage>
        <taxon>Eukaryota</taxon>
        <taxon>Metazoa</taxon>
        <taxon>Spiralia</taxon>
        <taxon>Lophotrochozoa</taxon>
        <taxon>Mollusca</taxon>
        <taxon>Bivalvia</taxon>
        <taxon>Autobranchia</taxon>
        <taxon>Heteroconchia</taxon>
        <taxon>Euheterodonta</taxon>
        <taxon>Imparidentia</taxon>
        <taxon>Neoheterodontei</taxon>
        <taxon>Myida</taxon>
        <taxon>Dreissenoidea</taxon>
        <taxon>Dreissenidae</taxon>
        <taxon>Dreissena</taxon>
    </lineage>
</organism>
<name>A0A9D4L486_DREPO</name>
<proteinExistence type="predicted"/>
<dbReference type="AlphaFoldDB" id="A0A9D4L486"/>
<comment type="caution">
    <text evidence="1">The sequence shown here is derived from an EMBL/GenBank/DDBJ whole genome shotgun (WGS) entry which is preliminary data.</text>
</comment>
<evidence type="ECO:0000313" key="1">
    <source>
        <dbReference type="EMBL" id="KAH3851155.1"/>
    </source>
</evidence>
<evidence type="ECO:0000313" key="2">
    <source>
        <dbReference type="Proteomes" id="UP000828390"/>
    </source>
</evidence>
<sequence length="53" mass="5779">MVAMASDATNSRPALQSRVVLQQCLSARLMIQPASEGKEAEYVHVAKQSCLFI</sequence>
<gene>
    <name evidence="1" type="ORF">DPMN_093636</name>
</gene>
<reference evidence="1" key="2">
    <citation type="submission" date="2020-11" db="EMBL/GenBank/DDBJ databases">
        <authorList>
            <person name="McCartney M.A."/>
            <person name="Auch B."/>
            <person name="Kono T."/>
            <person name="Mallez S."/>
            <person name="Becker A."/>
            <person name="Gohl D.M."/>
            <person name="Silverstein K.A.T."/>
            <person name="Koren S."/>
            <person name="Bechman K.B."/>
            <person name="Herman A."/>
            <person name="Abrahante J.E."/>
            <person name="Garbe J."/>
        </authorList>
    </citation>
    <scope>NUCLEOTIDE SEQUENCE</scope>
    <source>
        <strain evidence="1">Duluth1</strain>
        <tissue evidence="1">Whole animal</tissue>
    </source>
</reference>
<dbReference type="Proteomes" id="UP000828390">
    <property type="component" value="Unassembled WGS sequence"/>
</dbReference>
<dbReference type="EMBL" id="JAIWYP010000003">
    <property type="protein sequence ID" value="KAH3851155.1"/>
    <property type="molecule type" value="Genomic_DNA"/>
</dbReference>
<keyword evidence="2" id="KW-1185">Reference proteome</keyword>
<reference evidence="1" key="1">
    <citation type="journal article" date="2019" name="bioRxiv">
        <title>The Genome of the Zebra Mussel, Dreissena polymorpha: A Resource for Invasive Species Research.</title>
        <authorList>
            <person name="McCartney M.A."/>
            <person name="Auch B."/>
            <person name="Kono T."/>
            <person name="Mallez S."/>
            <person name="Zhang Y."/>
            <person name="Obille A."/>
            <person name="Becker A."/>
            <person name="Abrahante J.E."/>
            <person name="Garbe J."/>
            <person name="Badalamenti J.P."/>
            <person name="Herman A."/>
            <person name="Mangelson H."/>
            <person name="Liachko I."/>
            <person name="Sullivan S."/>
            <person name="Sone E.D."/>
            <person name="Koren S."/>
            <person name="Silverstein K.A.T."/>
            <person name="Beckman K.B."/>
            <person name="Gohl D.M."/>
        </authorList>
    </citation>
    <scope>NUCLEOTIDE SEQUENCE</scope>
    <source>
        <strain evidence="1">Duluth1</strain>
        <tissue evidence="1">Whole animal</tissue>
    </source>
</reference>
<protein>
    <submittedName>
        <fullName evidence="1">Uncharacterized protein</fullName>
    </submittedName>
</protein>